<accession>A0A917MH91</accession>
<evidence type="ECO:0000313" key="2">
    <source>
        <dbReference type="EMBL" id="GGH13442.1"/>
    </source>
</evidence>
<dbReference type="InterPro" id="IPR001387">
    <property type="entry name" value="Cro/C1-type_HTH"/>
</dbReference>
<dbReference type="Gene3D" id="1.10.260.40">
    <property type="entry name" value="lambda repressor-like DNA-binding domains"/>
    <property type="match status" value="1"/>
</dbReference>
<dbReference type="InterPro" id="IPR010982">
    <property type="entry name" value="Lambda_DNA-bd_dom_sf"/>
</dbReference>
<dbReference type="AlphaFoldDB" id="A0A917MH91"/>
<dbReference type="SUPFAM" id="SSF47413">
    <property type="entry name" value="lambda repressor-like DNA-binding domains"/>
    <property type="match status" value="1"/>
</dbReference>
<reference evidence="2" key="2">
    <citation type="submission" date="2020-09" db="EMBL/GenBank/DDBJ databases">
        <authorList>
            <person name="Sun Q."/>
            <person name="Zhou Y."/>
        </authorList>
    </citation>
    <scope>NUCLEOTIDE SEQUENCE</scope>
    <source>
        <strain evidence="2">CGMCC 1.12214</strain>
    </source>
</reference>
<sequence>MAVKTPRSVSERVRAMFTGNQVWAARVLAGLSREDAAERAGISLDALADIEARGGAPISPDEAVTMRLISALGAAGVEFHDGPGVRLRGAADEGLRPEDLNAENDG</sequence>
<organism evidence="2 3">
    <name type="scientific">Alsobacter metallidurans</name>
    <dbReference type="NCBI Taxonomy" id="340221"/>
    <lineage>
        <taxon>Bacteria</taxon>
        <taxon>Pseudomonadati</taxon>
        <taxon>Pseudomonadota</taxon>
        <taxon>Alphaproteobacteria</taxon>
        <taxon>Hyphomicrobiales</taxon>
        <taxon>Alsobacteraceae</taxon>
        <taxon>Alsobacter</taxon>
    </lineage>
</organism>
<protein>
    <recommendedName>
        <fullName evidence="1">HTH cro/C1-type domain-containing protein</fullName>
    </recommendedName>
</protein>
<dbReference type="GO" id="GO:0003677">
    <property type="term" value="F:DNA binding"/>
    <property type="evidence" value="ECO:0007669"/>
    <property type="project" value="InterPro"/>
</dbReference>
<gene>
    <name evidence="2" type="ORF">GCM10007036_12040</name>
</gene>
<name>A0A917MH91_9HYPH</name>
<dbReference type="Pfam" id="PF13560">
    <property type="entry name" value="HTH_31"/>
    <property type="match status" value="1"/>
</dbReference>
<dbReference type="CDD" id="cd00093">
    <property type="entry name" value="HTH_XRE"/>
    <property type="match status" value="1"/>
</dbReference>
<evidence type="ECO:0000313" key="3">
    <source>
        <dbReference type="Proteomes" id="UP000603912"/>
    </source>
</evidence>
<dbReference type="Proteomes" id="UP000603912">
    <property type="component" value="Unassembled WGS sequence"/>
</dbReference>
<feature type="domain" description="HTH cro/C1-type" evidence="1">
    <location>
        <begin position="21"/>
        <end position="79"/>
    </location>
</feature>
<dbReference type="EMBL" id="BMES01000001">
    <property type="protein sequence ID" value="GGH13442.1"/>
    <property type="molecule type" value="Genomic_DNA"/>
</dbReference>
<proteinExistence type="predicted"/>
<dbReference type="SMART" id="SM00530">
    <property type="entry name" value="HTH_XRE"/>
    <property type="match status" value="1"/>
</dbReference>
<keyword evidence="3" id="KW-1185">Reference proteome</keyword>
<comment type="caution">
    <text evidence="2">The sequence shown here is derived from an EMBL/GenBank/DDBJ whole genome shotgun (WGS) entry which is preliminary data.</text>
</comment>
<reference evidence="2" key="1">
    <citation type="journal article" date="2014" name="Int. J. Syst. Evol. Microbiol.">
        <title>Complete genome sequence of Corynebacterium casei LMG S-19264T (=DSM 44701T), isolated from a smear-ripened cheese.</title>
        <authorList>
            <consortium name="US DOE Joint Genome Institute (JGI-PGF)"/>
            <person name="Walter F."/>
            <person name="Albersmeier A."/>
            <person name="Kalinowski J."/>
            <person name="Ruckert C."/>
        </authorList>
    </citation>
    <scope>NUCLEOTIDE SEQUENCE</scope>
    <source>
        <strain evidence="2">CGMCC 1.12214</strain>
    </source>
</reference>
<evidence type="ECO:0000259" key="1">
    <source>
        <dbReference type="SMART" id="SM00530"/>
    </source>
</evidence>